<dbReference type="EMBL" id="JBHMAX010000015">
    <property type="protein sequence ID" value="MFB9732001.1"/>
    <property type="molecule type" value="Genomic_DNA"/>
</dbReference>
<protein>
    <submittedName>
        <fullName evidence="4">CDP-alcohol phosphatidyltransferase family protein</fullName>
    </submittedName>
</protein>
<sequence>MTRPADLITAGRGVLVLVLAVVVLRGFVDGDAWAGGDGRDAWAWTLVALAVPAWALDALDGYVARRTGSVTDRGARLDSGVDGLLVLVLSVAVVPLAPWALVGGLLLPVFLAVQVVRPAWRGPLPPRPWRRIAGGTTTGTLVIGMAPVWPEVLVQVAVALAVVLVTWSFTVDVRWLERQVVGA</sequence>
<name>A0ABV5V2I4_9MICO</name>
<keyword evidence="3" id="KW-0812">Transmembrane</keyword>
<dbReference type="PROSITE" id="PS00379">
    <property type="entry name" value="CDP_ALCOHOL_P_TRANSF"/>
    <property type="match status" value="1"/>
</dbReference>
<keyword evidence="3" id="KW-0472">Membrane</keyword>
<feature type="transmembrane region" description="Helical" evidence="3">
    <location>
        <begin position="152"/>
        <end position="171"/>
    </location>
</feature>
<reference evidence="4 5" key="1">
    <citation type="submission" date="2024-09" db="EMBL/GenBank/DDBJ databases">
        <authorList>
            <person name="Sun Q."/>
            <person name="Mori K."/>
        </authorList>
    </citation>
    <scope>NUCLEOTIDE SEQUENCE [LARGE SCALE GENOMIC DNA]</scope>
    <source>
        <strain evidence="4 5">JCM 12763</strain>
    </source>
</reference>
<feature type="transmembrane region" description="Helical" evidence="3">
    <location>
        <begin position="7"/>
        <end position="27"/>
    </location>
</feature>
<evidence type="ECO:0000313" key="5">
    <source>
        <dbReference type="Proteomes" id="UP001589613"/>
    </source>
</evidence>
<dbReference type="InterPro" id="IPR048254">
    <property type="entry name" value="CDP_ALCOHOL_P_TRANSF_CS"/>
</dbReference>
<evidence type="ECO:0000313" key="4">
    <source>
        <dbReference type="EMBL" id="MFB9732001.1"/>
    </source>
</evidence>
<keyword evidence="1 2" id="KW-0808">Transferase</keyword>
<dbReference type="InterPro" id="IPR043130">
    <property type="entry name" value="CDP-OH_PTrfase_TM_dom"/>
</dbReference>
<comment type="similarity">
    <text evidence="2">Belongs to the CDP-alcohol phosphatidyltransferase class-I family.</text>
</comment>
<evidence type="ECO:0000256" key="3">
    <source>
        <dbReference type="SAM" id="Phobius"/>
    </source>
</evidence>
<evidence type="ECO:0000256" key="1">
    <source>
        <dbReference type="ARBA" id="ARBA00022679"/>
    </source>
</evidence>
<feature type="transmembrane region" description="Helical" evidence="3">
    <location>
        <begin position="84"/>
        <end position="111"/>
    </location>
</feature>
<feature type="transmembrane region" description="Helical" evidence="3">
    <location>
        <begin position="42"/>
        <end position="63"/>
    </location>
</feature>
<dbReference type="Proteomes" id="UP001589613">
    <property type="component" value="Unassembled WGS sequence"/>
</dbReference>
<keyword evidence="5" id="KW-1185">Reference proteome</keyword>
<comment type="caution">
    <text evidence="4">The sequence shown here is derived from an EMBL/GenBank/DDBJ whole genome shotgun (WGS) entry which is preliminary data.</text>
</comment>
<gene>
    <name evidence="4" type="ORF">ACFFN0_08085</name>
</gene>
<dbReference type="Gene3D" id="1.20.120.1760">
    <property type="match status" value="1"/>
</dbReference>
<accession>A0ABV5V2I4</accession>
<proteinExistence type="inferred from homology"/>
<dbReference type="InterPro" id="IPR000462">
    <property type="entry name" value="CDP-OH_P_trans"/>
</dbReference>
<keyword evidence="3" id="KW-1133">Transmembrane helix</keyword>
<evidence type="ECO:0000256" key="2">
    <source>
        <dbReference type="RuleBase" id="RU003750"/>
    </source>
</evidence>
<dbReference type="RefSeq" id="WP_377466137.1">
    <property type="nucleotide sequence ID" value="NZ_JBHMAX010000015.1"/>
</dbReference>
<dbReference type="Pfam" id="PF01066">
    <property type="entry name" value="CDP-OH_P_transf"/>
    <property type="match status" value="1"/>
</dbReference>
<organism evidence="4 5">
    <name type="scientific">Ornithinimicrobium kibberense</name>
    <dbReference type="NCBI Taxonomy" id="282060"/>
    <lineage>
        <taxon>Bacteria</taxon>
        <taxon>Bacillati</taxon>
        <taxon>Actinomycetota</taxon>
        <taxon>Actinomycetes</taxon>
        <taxon>Micrococcales</taxon>
        <taxon>Ornithinimicrobiaceae</taxon>
        <taxon>Ornithinimicrobium</taxon>
    </lineage>
</organism>